<evidence type="ECO:0000313" key="3">
    <source>
        <dbReference type="Proteomes" id="UP000256864"/>
    </source>
</evidence>
<dbReference type="EMBL" id="QREL01000004">
    <property type="protein sequence ID" value="REE24643.1"/>
    <property type="molecule type" value="Genomic_DNA"/>
</dbReference>
<evidence type="ECO:0000313" key="2">
    <source>
        <dbReference type="EMBL" id="REE24643.1"/>
    </source>
</evidence>
<dbReference type="Proteomes" id="UP000256864">
    <property type="component" value="Unassembled WGS sequence"/>
</dbReference>
<keyword evidence="3" id="KW-1185">Reference proteome</keyword>
<organism evidence="2 3">
    <name type="scientific">Methanothermobacter defluvii</name>
    <dbReference type="NCBI Taxonomy" id="49339"/>
    <lineage>
        <taxon>Archaea</taxon>
        <taxon>Methanobacteriati</taxon>
        <taxon>Methanobacteriota</taxon>
        <taxon>Methanomada group</taxon>
        <taxon>Methanobacteria</taxon>
        <taxon>Methanobacteriales</taxon>
        <taxon>Methanobacteriaceae</taxon>
        <taxon>Methanothermobacter</taxon>
    </lineage>
</organism>
<dbReference type="RefSeq" id="WP_115892865.1">
    <property type="nucleotide sequence ID" value="NZ_QREL01000004.1"/>
</dbReference>
<reference evidence="2 3" key="1">
    <citation type="submission" date="2018-07" db="EMBL/GenBank/DDBJ databases">
        <title>Genomic Encyclopedia of Type Strains, Phase IV (KMG-IV): sequencing the most valuable type-strain genomes for metagenomic binning, comparative biology and taxonomic classification.</title>
        <authorList>
            <person name="Goeker M."/>
        </authorList>
    </citation>
    <scope>NUCLEOTIDE SEQUENCE [LARGE SCALE GENOMIC DNA]</scope>
    <source>
        <strain evidence="2 3">DSM 7466</strain>
    </source>
</reference>
<sequence>MGEILEIDGVEGVIITDRSGEILYGAGSFSRDVGSMAQVMADASGKLINRAGQGEYRSAVMEFPGGKMVLLNDRHQLLVMADRRSNLGRIILLARKTMRKLSEPDMASELASLKTAMAPDRDEATVTEPEYTAVRGKPEISEVKDSDVSDTPLLESEAPADSAGSDAMDDEAGMVVRPPEGESVADEGDREPMESPGIPEVKPPLSLPELRPLEVPGDPEGQIETALTIYENVLLAMSIGASKIMGVAPAGGMLRKSLPYSECPETLRDVKVLGSASLDFRRLRENIEGSGHSLEKIKKDFERIITAITENYGRVMGYDAFRGMIRPEFTRIHRTYSDVMDALGITRTIHPELRKIWEE</sequence>
<evidence type="ECO:0000256" key="1">
    <source>
        <dbReference type="SAM" id="MobiDB-lite"/>
    </source>
</evidence>
<dbReference type="Gene3D" id="3.30.450.30">
    <property type="entry name" value="Dynein light chain 2a, cytoplasmic"/>
    <property type="match status" value="1"/>
</dbReference>
<proteinExistence type="predicted"/>
<dbReference type="SUPFAM" id="SSF103196">
    <property type="entry name" value="Roadblock/LC7 domain"/>
    <property type="match status" value="1"/>
</dbReference>
<name>A0A371NAB4_9EURY</name>
<evidence type="ECO:0008006" key="4">
    <source>
        <dbReference type="Google" id="ProtNLM"/>
    </source>
</evidence>
<dbReference type="AlphaFoldDB" id="A0A371NAB4"/>
<feature type="region of interest" description="Disordered" evidence="1">
    <location>
        <begin position="119"/>
        <end position="207"/>
    </location>
</feature>
<comment type="caution">
    <text evidence="2">The sequence shown here is derived from an EMBL/GenBank/DDBJ whole genome shotgun (WGS) entry which is preliminary data.</text>
</comment>
<feature type="compositionally biased region" description="Basic and acidic residues" evidence="1">
    <location>
        <begin position="136"/>
        <end position="147"/>
    </location>
</feature>
<accession>A0A371NAB4</accession>
<gene>
    <name evidence="2" type="ORF">C7452_1751</name>
</gene>
<protein>
    <recommendedName>
        <fullName evidence="4">Roadblock/LAMTOR2 domain-containing protein</fullName>
    </recommendedName>
</protein>